<dbReference type="EMBL" id="AWQQ01000147">
    <property type="protein sequence ID" value="PHJ36812.1"/>
    <property type="molecule type" value="Genomic_DNA"/>
</dbReference>
<comment type="caution">
    <text evidence="1">The sequence shown here is derived from an EMBL/GenBank/DDBJ whole genome shotgun (WGS) entry which is preliminary data.</text>
</comment>
<dbReference type="AlphaFoldDB" id="A0A2C6MB70"/>
<reference evidence="1 2" key="1">
    <citation type="submission" date="2013-09" db="EMBL/GenBank/DDBJ databases">
        <title>Biodegradation of hydrocarbons in the deep terrestrial subsurface : characterization of a microbial consortium composed of two Desulfotomaculum species originating from a deep geological formation.</title>
        <authorList>
            <person name="Aullo T."/>
            <person name="Berlendis S."/>
            <person name="Lascourreges J.-F."/>
            <person name="Dessort D."/>
            <person name="Saint-Laurent S."/>
            <person name="Schraauwers B."/>
            <person name="Mas J."/>
            <person name="Magot M."/>
            <person name="Ranchou-Peyruse A."/>
        </authorList>
    </citation>
    <scope>NUCLEOTIDE SEQUENCE [LARGE SCALE GENOMIC DNA]</scope>
    <source>
        <strain evidence="1 2">Bs107</strain>
    </source>
</reference>
<dbReference type="RefSeq" id="WP_207654085.1">
    <property type="nucleotide sequence ID" value="NZ_AWQQ01000147.1"/>
</dbReference>
<organism evidence="1 2">
    <name type="scientific">Desulforamulus profundi</name>
    <dbReference type="NCBI Taxonomy" id="1383067"/>
    <lineage>
        <taxon>Bacteria</taxon>
        <taxon>Bacillati</taxon>
        <taxon>Bacillota</taxon>
        <taxon>Clostridia</taxon>
        <taxon>Eubacteriales</taxon>
        <taxon>Peptococcaceae</taxon>
        <taxon>Desulforamulus</taxon>
    </lineage>
</organism>
<dbReference type="SUPFAM" id="SSF52266">
    <property type="entry name" value="SGNH hydrolase"/>
    <property type="match status" value="1"/>
</dbReference>
<keyword evidence="2" id="KW-1185">Reference proteome</keyword>
<accession>A0A2C6MB70</accession>
<dbReference type="Gene3D" id="3.40.50.1110">
    <property type="entry name" value="SGNH hydrolase"/>
    <property type="match status" value="1"/>
</dbReference>
<name>A0A2C6MB70_9FIRM</name>
<proteinExistence type="predicted"/>
<evidence type="ECO:0000313" key="1">
    <source>
        <dbReference type="EMBL" id="PHJ36812.1"/>
    </source>
</evidence>
<protein>
    <submittedName>
        <fullName evidence="1">Uncharacterized protein</fullName>
    </submittedName>
</protein>
<dbReference type="Proteomes" id="UP000222564">
    <property type="component" value="Unassembled WGS sequence"/>
</dbReference>
<sequence>MADRFHQDVISLKPRALIILGGTNDAWIRATPAAIPNSASTRTRPSGIPPPWVPMPLELDVGGLLVIWRMEMSVEMSVPGFFS</sequence>
<dbReference type="InterPro" id="IPR036514">
    <property type="entry name" value="SGNH_hydro_sf"/>
</dbReference>
<gene>
    <name evidence="1" type="ORF">P378_20100</name>
</gene>
<evidence type="ECO:0000313" key="2">
    <source>
        <dbReference type="Proteomes" id="UP000222564"/>
    </source>
</evidence>